<dbReference type="Pfam" id="PF04020">
    <property type="entry name" value="Phage_holin_4_2"/>
    <property type="match status" value="1"/>
</dbReference>
<evidence type="ECO:0000313" key="2">
    <source>
        <dbReference type="EMBL" id="ABJ81460.1"/>
    </source>
</evidence>
<dbReference type="PANTHER" id="PTHR37309">
    <property type="entry name" value="SLR0284 PROTEIN"/>
    <property type="match status" value="1"/>
</dbReference>
<protein>
    <recommendedName>
        <fullName evidence="3">Phage holin family protein</fullName>
    </recommendedName>
</protein>
<feature type="transmembrane region" description="Helical" evidence="1">
    <location>
        <begin position="30"/>
        <end position="48"/>
    </location>
</feature>
<gene>
    <name evidence="2" type="ordered locus">Acid_0450</name>
</gene>
<keyword evidence="1" id="KW-1133">Transmembrane helix</keyword>
<dbReference type="PANTHER" id="PTHR37309:SF1">
    <property type="entry name" value="SLR0284 PROTEIN"/>
    <property type="match status" value="1"/>
</dbReference>
<dbReference type="AlphaFoldDB" id="Q02BV6"/>
<reference evidence="2" key="1">
    <citation type="submission" date="2006-10" db="EMBL/GenBank/DDBJ databases">
        <title>Complete sequence of Solibacter usitatus Ellin6076.</title>
        <authorList>
            <consortium name="US DOE Joint Genome Institute"/>
            <person name="Copeland A."/>
            <person name="Lucas S."/>
            <person name="Lapidus A."/>
            <person name="Barry K."/>
            <person name="Detter J.C."/>
            <person name="Glavina del Rio T."/>
            <person name="Hammon N."/>
            <person name="Israni S."/>
            <person name="Dalin E."/>
            <person name="Tice H."/>
            <person name="Pitluck S."/>
            <person name="Thompson L.S."/>
            <person name="Brettin T."/>
            <person name="Bruce D."/>
            <person name="Han C."/>
            <person name="Tapia R."/>
            <person name="Gilna P."/>
            <person name="Schmutz J."/>
            <person name="Larimer F."/>
            <person name="Land M."/>
            <person name="Hauser L."/>
            <person name="Kyrpides N."/>
            <person name="Mikhailova N."/>
            <person name="Janssen P.H."/>
            <person name="Kuske C.R."/>
            <person name="Richardson P."/>
        </authorList>
    </citation>
    <scope>NUCLEOTIDE SEQUENCE</scope>
    <source>
        <strain evidence="2">Ellin6076</strain>
    </source>
</reference>
<evidence type="ECO:0008006" key="3">
    <source>
        <dbReference type="Google" id="ProtNLM"/>
    </source>
</evidence>
<dbReference type="STRING" id="234267.Acid_0450"/>
<name>Q02BV6_SOLUE</name>
<accession>Q02BV6</accession>
<keyword evidence="1" id="KW-0472">Membrane</keyword>
<dbReference type="KEGG" id="sus:Acid_0450"/>
<dbReference type="HOGENOM" id="CLU_120441_2_4_0"/>
<feature type="transmembrane region" description="Helical" evidence="1">
    <location>
        <begin position="54"/>
        <end position="79"/>
    </location>
</feature>
<dbReference type="eggNOG" id="COG1950">
    <property type="taxonomic scope" value="Bacteria"/>
</dbReference>
<dbReference type="OrthoDB" id="7205479at2"/>
<proteinExistence type="predicted"/>
<organism evidence="2">
    <name type="scientific">Solibacter usitatus (strain Ellin6076)</name>
    <dbReference type="NCBI Taxonomy" id="234267"/>
    <lineage>
        <taxon>Bacteria</taxon>
        <taxon>Pseudomonadati</taxon>
        <taxon>Acidobacteriota</taxon>
        <taxon>Terriglobia</taxon>
        <taxon>Bryobacterales</taxon>
        <taxon>Solibacteraceae</taxon>
        <taxon>Candidatus Solibacter</taxon>
    </lineage>
</organism>
<feature type="transmembrane region" description="Helical" evidence="1">
    <location>
        <begin position="91"/>
        <end position="114"/>
    </location>
</feature>
<keyword evidence="1" id="KW-0812">Transmembrane</keyword>
<feature type="transmembrane region" description="Helical" evidence="1">
    <location>
        <begin position="6"/>
        <end position="23"/>
    </location>
</feature>
<dbReference type="InterPro" id="IPR007165">
    <property type="entry name" value="Phage_holin_4_2"/>
</dbReference>
<sequence>MLVHWIVNWLLEALALWLVAQMIPGMQIRSYGTALLATVVIGLVDFTLGPILRFIAFPITFLTLGLFRLVINAVLLKLASLFTPGFRIDGFLAALLGSLVLAIVTGLLQSLAWATI</sequence>
<evidence type="ECO:0000256" key="1">
    <source>
        <dbReference type="SAM" id="Phobius"/>
    </source>
</evidence>
<dbReference type="InParanoid" id="Q02BV6"/>
<dbReference type="EMBL" id="CP000473">
    <property type="protein sequence ID" value="ABJ81460.1"/>
    <property type="molecule type" value="Genomic_DNA"/>
</dbReference>